<feature type="domain" description="4'-phosphopantetheinyl transferase N-terminal" evidence="3">
    <location>
        <begin position="43"/>
        <end position="131"/>
    </location>
</feature>
<proteinExistence type="predicted"/>
<protein>
    <recommendedName>
        <fullName evidence="1">holo-[acyl-carrier-protein] synthase</fullName>
        <ecNumber evidence="1">2.7.8.7</ecNumber>
    </recommendedName>
</protein>
<keyword evidence="5" id="KW-1185">Reference proteome</keyword>
<evidence type="ECO:0000259" key="3">
    <source>
        <dbReference type="Pfam" id="PF22624"/>
    </source>
</evidence>
<dbReference type="Gene3D" id="3.90.470.20">
    <property type="entry name" value="4'-phosphopantetheinyl transferase domain"/>
    <property type="match status" value="2"/>
</dbReference>
<dbReference type="EC" id="2.7.8.7" evidence="1"/>
<accession>A0ABR4P424</accession>
<reference evidence="4 5" key="1">
    <citation type="submission" date="2024-06" db="EMBL/GenBank/DDBJ databases">
        <title>Complete genome of Phlyctema vagabunda strain 19-DSS-EL-015.</title>
        <authorList>
            <person name="Fiorenzani C."/>
        </authorList>
    </citation>
    <scope>NUCLEOTIDE SEQUENCE [LARGE SCALE GENOMIC DNA]</scope>
    <source>
        <strain evidence="4 5">19-DSS-EL-015</strain>
    </source>
</reference>
<organism evidence="4 5">
    <name type="scientific">Phlyctema vagabunda</name>
    <dbReference type="NCBI Taxonomy" id="108571"/>
    <lineage>
        <taxon>Eukaryota</taxon>
        <taxon>Fungi</taxon>
        <taxon>Dikarya</taxon>
        <taxon>Ascomycota</taxon>
        <taxon>Pezizomycotina</taxon>
        <taxon>Leotiomycetes</taxon>
        <taxon>Helotiales</taxon>
        <taxon>Dermateaceae</taxon>
        <taxon>Phlyctema</taxon>
    </lineage>
</organism>
<dbReference type="GO" id="GO:0016740">
    <property type="term" value="F:transferase activity"/>
    <property type="evidence" value="ECO:0007669"/>
    <property type="project" value="UniProtKB-KW"/>
</dbReference>
<dbReference type="InterPro" id="IPR055066">
    <property type="entry name" value="AASDHPPT_N"/>
</dbReference>
<dbReference type="InterPro" id="IPR050559">
    <property type="entry name" value="P-Pant_transferase_sf"/>
</dbReference>
<dbReference type="EMBL" id="JBFCZG010000010">
    <property type="protein sequence ID" value="KAL3418059.1"/>
    <property type="molecule type" value="Genomic_DNA"/>
</dbReference>
<dbReference type="PANTHER" id="PTHR12215">
    <property type="entry name" value="PHOSPHOPANTETHEINE TRANSFERASE"/>
    <property type="match status" value="1"/>
</dbReference>
<evidence type="ECO:0000313" key="4">
    <source>
        <dbReference type="EMBL" id="KAL3418059.1"/>
    </source>
</evidence>
<evidence type="ECO:0000256" key="2">
    <source>
        <dbReference type="ARBA" id="ARBA00022679"/>
    </source>
</evidence>
<dbReference type="Pfam" id="PF22624">
    <property type="entry name" value="AASDHPPT_N"/>
    <property type="match status" value="1"/>
</dbReference>
<dbReference type="Proteomes" id="UP001629113">
    <property type="component" value="Unassembled WGS sequence"/>
</dbReference>
<evidence type="ECO:0000313" key="5">
    <source>
        <dbReference type="Proteomes" id="UP001629113"/>
    </source>
</evidence>
<evidence type="ECO:0000256" key="1">
    <source>
        <dbReference type="ARBA" id="ARBA00013172"/>
    </source>
</evidence>
<dbReference type="InterPro" id="IPR037143">
    <property type="entry name" value="4-PPantetheinyl_Trfase_dom_sf"/>
</dbReference>
<sequence>MAHEGCETGPTIVQWMLDTRPLWLGSQSKSAKEQMEEFKTIASRALALLPPAERQSVLKYYHVKDAKMGLASHLLKHLVITKHCNIPWSESIISRDENKKPCYIPSADSPDQKYIEFNVSHQAGIVSLIASFGFDSTVQVGTDVVCVDERLTHDYKFIEKEGFFGWVDMHGDVFAPKELDEMKLSPVELSKDILSVQLQGYGKSQISRCQWRNQQLTFQSEYGVDGKPQQIGPINTNDVIDQKLRRFYAFWCLREAYVKMTGEALLAPWLRDLEFRDVQPPNAKEGLSEPESLVEGDALSELRIFFKGKPVQNVDMDLRAYGQHFMLAGALRVTTQGDRSKAILGSWRELDIERDVLEIAEARS</sequence>
<keyword evidence="2 4" id="KW-0808">Transferase</keyword>
<dbReference type="PANTHER" id="PTHR12215:SF10">
    <property type="entry name" value="L-AMINOADIPATE-SEMIALDEHYDE DEHYDROGENASE-PHOSPHOPANTETHEINYL TRANSFERASE"/>
    <property type="match status" value="1"/>
</dbReference>
<dbReference type="SUPFAM" id="SSF56214">
    <property type="entry name" value="4'-phosphopantetheinyl transferase"/>
    <property type="match status" value="2"/>
</dbReference>
<gene>
    <name evidence="4" type="ORF">PVAG01_11069</name>
</gene>
<comment type="caution">
    <text evidence="4">The sequence shown here is derived from an EMBL/GenBank/DDBJ whole genome shotgun (WGS) entry which is preliminary data.</text>
</comment>
<name>A0ABR4P424_9HELO</name>